<feature type="compositionally biased region" description="Polar residues" evidence="1">
    <location>
        <begin position="259"/>
        <end position="273"/>
    </location>
</feature>
<dbReference type="OMA" id="RKHCESP"/>
<accession>A1CA78</accession>
<dbReference type="HOGENOM" id="CLU_417359_0_0_1"/>
<dbReference type="VEuPathDB" id="FungiDB:ACLA_010720"/>
<evidence type="ECO:0000313" key="3">
    <source>
        <dbReference type="Proteomes" id="UP000006701"/>
    </source>
</evidence>
<feature type="compositionally biased region" description="Basic and acidic residues" evidence="1">
    <location>
        <begin position="210"/>
        <end position="219"/>
    </location>
</feature>
<sequence>MTTTPTTPTPPTPTLTIDPLDQQADYAYFLHQVRQLKYDPNTTPSQKAELLHRAIAQQIRSFTRIERDHVDRYRRLSDESKDLQVAYEKLNNKLSRELRKVKAQDAELRDTKATLQLLEKDCKAKEEYIYSAEQANAVLREKNKEQRNSIRTWKQQLEAVKSELAVRDKNVDDLQQLLKRKGALVDKYQQEIQQYRAQRQEWERQVDRASQRLEDKSEKMTTWLNGVSGGRRHDRISLSADTSSSKGSSSDLSDLGSSRMSKSTTNPTSNGSDENLDGTFHTTGSEIDSRLDYMGSAQQTVKPGDAMDCSSDSRGRKRPGSTRGTTLDDEIKSLSDGLSALQLDTDLSLMEWEPINREEAYSPISEYDLDFHQRPRKRRRSKRENEPCPQDDAEDSDHPGQTTEDFRYCGGSLPQEEKEMLIVSDNKDVADETPGSPYEPPEVISSEHSTASHGTQPVDDLHEPTIVGSGKSSQVSIQQEPRPLLANGRIGYYKDPVWLPKSFPPSQPLPLSSDPMKPRLISRIKPVLRIRVDPHLSELDESQSLMDGDSQYDNTSPLAATSPIGSEAETSDSAPSETDINSTEAKGEGEFQMGMRPSLALGGKWWLSLLMGVVLLVTTVFQRPTSSPKDPRESWNKINAMVQDPFTKLQKNPEARPSCVRALKYEAFHFFDKDFLSFG</sequence>
<proteinExistence type="predicted"/>
<feature type="compositionally biased region" description="Polar residues" evidence="1">
    <location>
        <begin position="446"/>
        <end position="455"/>
    </location>
</feature>
<feature type="region of interest" description="Disordered" evidence="1">
    <location>
        <begin position="210"/>
        <end position="328"/>
    </location>
</feature>
<reference evidence="2 3" key="1">
    <citation type="journal article" date="2008" name="PLoS Genet.">
        <title>Genomic islands in the pathogenic filamentous fungus Aspergillus fumigatus.</title>
        <authorList>
            <person name="Fedorova N.D."/>
            <person name="Khaldi N."/>
            <person name="Joardar V.S."/>
            <person name="Maiti R."/>
            <person name="Amedeo P."/>
            <person name="Anderson M.J."/>
            <person name="Crabtree J."/>
            <person name="Silva J.C."/>
            <person name="Badger J.H."/>
            <person name="Albarraq A."/>
            <person name="Angiuoli S."/>
            <person name="Bussey H."/>
            <person name="Bowyer P."/>
            <person name="Cotty P.J."/>
            <person name="Dyer P.S."/>
            <person name="Egan A."/>
            <person name="Galens K."/>
            <person name="Fraser-Liggett C.M."/>
            <person name="Haas B.J."/>
            <person name="Inman J.M."/>
            <person name="Kent R."/>
            <person name="Lemieux S."/>
            <person name="Malavazi I."/>
            <person name="Orvis J."/>
            <person name="Roemer T."/>
            <person name="Ronning C.M."/>
            <person name="Sundaram J.P."/>
            <person name="Sutton G."/>
            <person name="Turner G."/>
            <person name="Venter J.C."/>
            <person name="White O.R."/>
            <person name="Whitty B.R."/>
            <person name="Youngman P."/>
            <person name="Wolfe K.H."/>
            <person name="Goldman G.H."/>
            <person name="Wortman J.R."/>
            <person name="Jiang B."/>
            <person name="Denning D.W."/>
            <person name="Nierman W.C."/>
        </authorList>
    </citation>
    <scope>NUCLEOTIDE SEQUENCE [LARGE SCALE GENOMIC DNA]</scope>
    <source>
        <strain evidence="3">ATCC 1007 / CBS 513.65 / DSM 816 / NCTC 3887 / NRRL 1</strain>
    </source>
</reference>
<protein>
    <submittedName>
        <fullName evidence="2">Uncharacterized protein</fullName>
    </submittedName>
</protein>
<name>A1CA78_ASPCL</name>
<feature type="region of interest" description="Disordered" evidence="1">
    <location>
        <begin position="426"/>
        <end position="482"/>
    </location>
</feature>
<gene>
    <name evidence="2" type="ORF">ACLA_010720</name>
</gene>
<feature type="region of interest" description="Disordered" evidence="1">
    <location>
        <begin position="539"/>
        <end position="591"/>
    </location>
</feature>
<feature type="compositionally biased region" description="Polar residues" evidence="1">
    <location>
        <begin position="470"/>
        <end position="479"/>
    </location>
</feature>
<evidence type="ECO:0000256" key="1">
    <source>
        <dbReference type="SAM" id="MobiDB-lite"/>
    </source>
</evidence>
<dbReference type="OrthoDB" id="4479280at2759"/>
<dbReference type="RefSeq" id="XP_001274072.1">
    <property type="nucleotide sequence ID" value="XM_001274071.1"/>
</dbReference>
<feature type="compositionally biased region" description="Low complexity" evidence="1">
    <location>
        <begin position="237"/>
        <end position="258"/>
    </location>
</feature>
<feature type="compositionally biased region" description="Polar residues" evidence="1">
    <location>
        <begin position="571"/>
        <end position="584"/>
    </location>
</feature>
<dbReference type="Proteomes" id="UP000006701">
    <property type="component" value="Unassembled WGS sequence"/>
</dbReference>
<dbReference type="Gene3D" id="1.10.287.1490">
    <property type="match status" value="1"/>
</dbReference>
<dbReference type="GeneID" id="4706829"/>
<dbReference type="KEGG" id="act:ACLA_010720"/>
<keyword evidence="3" id="KW-1185">Reference proteome</keyword>
<feature type="region of interest" description="Disordered" evidence="1">
    <location>
        <begin position="372"/>
        <end position="410"/>
    </location>
</feature>
<dbReference type="EMBL" id="DS027049">
    <property type="protein sequence ID" value="EAW12646.1"/>
    <property type="molecule type" value="Genomic_DNA"/>
</dbReference>
<organism evidence="2 3">
    <name type="scientific">Aspergillus clavatus (strain ATCC 1007 / CBS 513.65 / DSM 816 / NCTC 3887 / NRRL 1 / QM 1276 / 107)</name>
    <dbReference type="NCBI Taxonomy" id="344612"/>
    <lineage>
        <taxon>Eukaryota</taxon>
        <taxon>Fungi</taxon>
        <taxon>Dikarya</taxon>
        <taxon>Ascomycota</taxon>
        <taxon>Pezizomycotina</taxon>
        <taxon>Eurotiomycetes</taxon>
        <taxon>Eurotiomycetidae</taxon>
        <taxon>Eurotiales</taxon>
        <taxon>Aspergillaceae</taxon>
        <taxon>Aspergillus</taxon>
        <taxon>Aspergillus subgen. Fumigati</taxon>
    </lineage>
</organism>
<evidence type="ECO:0000313" key="2">
    <source>
        <dbReference type="EMBL" id="EAW12646.1"/>
    </source>
</evidence>
<dbReference type="AlphaFoldDB" id="A1CA78"/>